<dbReference type="Proteomes" id="UP001629523">
    <property type="component" value="Unassembled WGS sequence"/>
</dbReference>
<proteinExistence type="predicted"/>
<dbReference type="EMBL" id="JBBEST010000014">
    <property type="protein sequence ID" value="MFM1348802.1"/>
    <property type="molecule type" value="Genomic_DNA"/>
</dbReference>
<name>A0ABW9F361_9GAMM</name>
<evidence type="ECO:0000313" key="1">
    <source>
        <dbReference type="EMBL" id="MFM1348802.1"/>
    </source>
</evidence>
<dbReference type="RefSeq" id="WP_155410448.1">
    <property type="nucleotide sequence ID" value="NZ_CABHYX010000030.1"/>
</dbReference>
<gene>
    <name evidence="1" type="ORF">WFP14_19865</name>
</gene>
<accession>A0ABW9F361</accession>
<comment type="caution">
    <text evidence="1">The sequence shown here is derived from an EMBL/GenBank/DDBJ whole genome shotgun (WGS) entry which is preliminary data.</text>
</comment>
<protein>
    <submittedName>
        <fullName evidence="1">Uncharacterized protein</fullName>
    </submittedName>
</protein>
<reference evidence="1 2" key="1">
    <citation type="journal article" date="2024" name="Infect. Genet. Evol.">
        <title>Characteristics and comparative genome analysis of Yersinia enterocolitica and related species associated with human infections in Switzerland 2019-2023.</title>
        <authorList>
            <person name="Stevens M.J.A."/>
            <person name="Horlbog J.A."/>
            <person name="Diethelm A."/>
            <person name="Stephan R."/>
            <person name="Nuesch-Inderbinen M."/>
        </authorList>
    </citation>
    <scope>NUCLEOTIDE SEQUENCE [LARGE SCALE GENOMIC DNA]</scope>
    <source>
        <strain evidence="1 2">N20-0302</strain>
    </source>
</reference>
<keyword evidence="2" id="KW-1185">Reference proteome</keyword>
<evidence type="ECO:0000313" key="2">
    <source>
        <dbReference type="Proteomes" id="UP001629523"/>
    </source>
</evidence>
<sequence length="149" mass="16798">MAIATVIIPCVLFSNINAVKVNKIHCSSVLGIHKDEYYSQVNMTYSLRGDYGLVFIDGDIYKNGELIGFISQRTSFDVKEVNDILLLTSNNTWVTEVHNIDEKLLTGIFPLFYTQKGNYAAISFTQKSLNHYDISTKIIPSMHCSIIKP</sequence>
<organism evidence="1 2">
    <name type="scientific">Yersinia proxima</name>
    <dbReference type="NCBI Taxonomy" id="2890316"/>
    <lineage>
        <taxon>Bacteria</taxon>
        <taxon>Pseudomonadati</taxon>
        <taxon>Pseudomonadota</taxon>
        <taxon>Gammaproteobacteria</taxon>
        <taxon>Enterobacterales</taxon>
        <taxon>Yersiniaceae</taxon>
        <taxon>Yersinia</taxon>
    </lineage>
</organism>